<name>U6LJA0_9EIME</name>
<dbReference type="Proteomes" id="UP000030750">
    <property type="component" value="Unassembled WGS sequence"/>
</dbReference>
<gene>
    <name evidence="2" type="ORF">EBH_0025450</name>
</gene>
<dbReference type="EMBL" id="HG711623">
    <property type="protein sequence ID" value="CDJ49333.1"/>
    <property type="molecule type" value="Genomic_DNA"/>
</dbReference>
<sequence length="219" mass="24542">MAAKEEDECMQGKYRNASQNCGIKAIEIILRPRPKKEKARMNYRIAQQQKRRRAERQQRRRQQQEILRAQQRLLQVSVVRGEEKKEAQDSSEEVQRTPSLFSVDGPLFAPDQAAAAAAAAAKASSSSSVRKSLLQGSFYSPLPARINYRLVGGTWRKAKGQTSQIRMTGAQLAAAVFEGLPEEDVATAIARAKRQDEGFMDLEEYDDSDTKHTCLEGIN</sequence>
<organism evidence="2 3">
    <name type="scientific">Eimeria brunetti</name>
    <dbReference type="NCBI Taxonomy" id="51314"/>
    <lineage>
        <taxon>Eukaryota</taxon>
        <taxon>Sar</taxon>
        <taxon>Alveolata</taxon>
        <taxon>Apicomplexa</taxon>
        <taxon>Conoidasida</taxon>
        <taxon>Coccidia</taxon>
        <taxon>Eucoccidiorida</taxon>
        <taxon>Eimeriorina</taxon>
        <taxon>Eimeriidae</taxon>
        <taxon>Eimeria</taxon>
    </lineage>
</organism>
<feature type="region of interest" description="Disordered" evidence="1">
    <location>
        <begin position="33"/>
        <end position="64"/>
    </location>
</feature>
<reference evidence="2" key="1">
    <citation type="submission" date="2013-10" db="EMBL/GenBank/DDBJ databases">
        <title>Genomic analysis of the causative agents of coccidiosis in chickens.</title>
        <authorList>
            <person name="Reid A.J."/>
            <person name="Blake D."/>
            <person name="Billington K."/>
            <person name="Browne H."/>
            <person name="Dunn M."/>
            <person name="Hung S."/>
            <person name="Kawahara F."/>
            <person name="Miranda-Saavedra D."/>
            <person name="Mourier T."/>
            <person name="Nagra H."/>
            <person name="Otto T.D."/>
            <person name="Rawlings N."/>
            <person name="Sanchez A."/>
            <person name="Sanders M."/>
            <person name="Subramaniam C."/>
            <person name="Tay Y."/>
            <person name="Dear P."/>
            <person name="Doerig C."/>
            <person name="Gruber A."/>
            <person name="Parkinson J."/>
            <person name="Shirley M."/>
            <person name="Wan K.L."/>
            <person name="Berriman M."/>
            <person name="Tomley F."/>
            <person name="Pain A."/>
        </authorList>
    </citation>
    <scope>NUCLEOTIDE SEQUENCE [LARGE SCALE GENOMIC DNA]</scope>
    <source>
        <strain evidence="2">Houghton</strain>
    </source>
</reference>
<proteinExistence type="predicted"/>
<reference evidence="2" key="2">
    <citation type="submission" date="2013-10" db="EMBL/GenBank/DDBJ databases">
        <authorList>
            <person name="Aslett M."/>
        </authorList>
    </citation>
    <scope>NUCLEOTIDE SEQUENCE [LARGE SCALE GENOMIC DNA]</scope>
    <source>
        <strain evidence="2">Houghton</strain>
    </source>
</reference>
<evidence type="ECO:0000313" key="3">
    <source>
        <dbReference type="Proteomes" id="UP000030750"/>
    </source>
</evidence>
<feature type="compositionally biased region" description="Basic residues" evidence="1">
    <location>
        <begin position="49"/>
        <end position="61"/>
    </location>
</feature>
<dbReference type="AlphaFoldDB" id="U6LJA0"/>
<dbReference type="VEuPathDB" id="ToxoDB:EBH_0025450"/>
<keyword evidence="3" id="KW-1185">Reference proteome</keyword>
<evidence type="ECO:0000313" key="2">
    <source>
        <dbReference type="EMBL" id="CDJ49333.1"/>
    </source>
</evidence>
<evidence type="ECO:0000256" key="1">
    <source>
        <dbReference type="SAM" id="MobiDB-lite"/>
    </source>
</evidence>
<dbReference type="OrthoDB" id="346372at2759"/>
<protein>
    <submittedName>
        <fullName evidence="2">Uncharacterized protein</fullName>
    </submittedName>
</protein>
<accession>U6LJA0</accession>